<gene>
    <name evidence="1" type="ORF">NQ314_016022</name>
</gene>
<keyword evidence="2" id="KW-1185">Reference proteome</keyword>
<sequence length="107" mass="12535">MSLLPEMYEDVKKRLHAAYETNAKQYNVRKRPLRFSQGDIVWKKNHFLSDASKHFSKKLAPKYSASRVTKVISPLVYELSDLDNNPLGRWHIKDLKANSCRFDDEPL</sequence>
<proteinExistence type="predicted"/>
<protein>
    <recommendedName>
        <fullName evidence="3">Reverse transcriptase</fullName>
    </recommendedName>
</protein>
<accession>A0AAV8WX88</accession>
<dbReference type="Proteomes" id="UP001162156">
    <property type="component" value="Unassembled WGS sequence"/>
</dbReference>
<name>A0AAV8WX88_9CUCU</name>
<dbReference type="EMBL" id="JANEYF010004465">
    <property type="protein sequence ID" value="KAJ8931108.1"/>
    <property type="molecule type" value="Genomic_DNA"/>
</dbReference>
<comment type="caution">
    <text evidence="1">The sequence shown here is derived from an EMBL/GenBank/DDBJ whole genome shotgun (WGS) entry which is preliminary data.</text>
</comment>
<evidence type="ECO:0000313" key="1">
    <source>
        <dbReference type="EMBL" id="KAJ8931108.1"/>
    </source>
</evidence>
<organism evidence="1 2">
    <name type="scientific">Rhamnusium bicolor</name>
    <dbReference type="NCBI Taxonomy" id="1586634"/>
    <lineage>
        <taxon>Eukaryota</taxon>
        <taxon>Metazoa</taxon>
        <taxon>Ecdysozoa</taxon>
        <taxon>Arthropoda</taxon>
        <taxon>Hexapoda</taxon>
        <taxon>Insecta</taxon>
        <taxon>Pterygota</taxon>
        <taxon>Neoptera</taxon>
        <taxon>Endopterygota</taxon>
        <taxon>Coleoptera</taxon>
        <taxon>Polyphaga</taxon>
        <taxon>Cucujiformia</taxon>
        <taxon>Chrysomeloidea</taxon>
        <taxon>Cerambycidae</taxon>
        <taxon>Lepturinae</taxon>
        <taxon>Rhagiini</taxon>
        <taxon>Rhamnusium</taxon>
    </lineage>
</organism>
<evidence type="ECO:0000313" key="2">
    <source>
        <dbReference type="Proteomes" id="UP001162156"/>
    </source>
</evidence>
<dbReference type="AlphaFoldDB" id="A0AAV8WX88"/>
<reference evidence="1" key="1">
    <citation type="journal article" date="2023" name="Insect Mol. Biol.">
        <title>Genome sequencing provides insights into the evolution of gene families encoding plant cell wall-degrading enzymes in longhorned beetles.</title>
        <authorList>
            <person name="Shin N.R."/>
            <person name="Okamura Y."/>
            <person name="Kirsch R."/>
            <person name="Pauchet Y."/>
        </authorList>
    </citation>
    <scope>NUCLEOTIDE SEQUENCE</scope>
    <source>
        <strain evidence="1">RBIC_L_NR</strain>
    </source>
</reference>
<evidence type="ECO:0008006" key="3">
    <source>
        <dbReference type="Google" id="ProtNLM"/>
    </source>
</evidence>